<proteinExistence type="inferred from homology"/>
<dbReference type="eggNOG" id="COG0583">
    <property type="taxonomic scope" value="Bacteria"/>
</dbReference>
<dbReference type="Pfam" id="PF03466">
    <property type="entry name" value="LysR_substrate"/>
    <property type="match status" value="1"/>
</dbReference>
<keyword evidence="2" id="KW-0805">Transcription regulation</keyword>
<gene>
    <name evidence="6" type="ordered locus">Desaci_1900</name>
</gene>
<dbReference type="InterPro" id="IPR000847">
    <property type="entry name" value="LysR_HTH_N"/>
</dbReference>
<dbReference type="InterPro" id="IPR005119">
    <property type="entry name" value="LysR_subst-bd"/>
</dbReference>
<keyword evidence="4" id="KW-0804">Transcription</keyword>
<dbReference type="CDD" id="cd08420">
    <property type="entry name" value="PBP2_CysL_like"/>
    <property type="match status" value="1"/>
</dbReference>
<evidence type="ECO:0000256" key="3">
    <source>
        <dbReference type="ARBA" id="ARBA00023125"/>
    </source>
</evidence>
<dbReference type="PROSITE" id="PS50931">
    <property type="entry name" value="HTH_LYSR"/>
    <property type="match status" value="1"/>
</dbReference>
<name>I4D503_DESAJ</name>
<evidence type="ECO:0000256" key="1">
    <source>
        <dbReference type="ARBA" id="ARBA00009437"/>
    </source>
</evidence>
<dbReference type="FunFam" id="1.10.10.10:FF:000001">
    <property type="entry name" value="LysR family transcriptional regulator"/>
    <property type="match status" value="1"/>
</dbReference>
<comment type="similarity">
    <text evidence="1">Belongs to the LysR transcriptional regulatory family.</text>
</comment>
<dbReference type="GO" id="GO:0000976">
    <property type="term" value="F:transcription cis-regulatory region binding"/>
    <property type="evidence" value="ECO:0007669"/>
    <property type="project" value="TreeGrafter"/>
</dbReference>
<dbReference type="InterPro" id="IPR036390">
    <property type="entry name" value="WH_DNA-bd_sf"/>
</dbReference>
<dbReference type="OrthoDB" id="9785745at2"/>
<dbReference type="STRING" id="646529.Desaci_1900"/>
<evidence type="ECO:0000256" key="2">
    <source>
        <dbReference type="ARBA" id="ARBA00023015"/>
    </source>
</evidence>
<evidence type="ECO:0000256" key="4">
    <source>
        <dbReference type="ARBA" id="ARBA00023163"/>
    </source>
</evidence>
<sequence length="297" mass="33384">MITESLKVLVTVVDNNSFSRAAEELFLSQPSVSFHIRNLEDEFGAKLLNRSSRRLSLTPAGKALFKHAKKILDHYDQAKNEIDELRQVVTGTLRIGASFTIGEYVLPRFLAEVSVNYPNVNVSVSIANTEEIAQMLRQNHLDIGIVEGQVTLPNIEEEPFMQDDMLLIVPLDHPLSKLKKVSADDLQNQIWILRESGSGTRSFGDDLLKSLDIKVNRSFVFSSNEGIKEAVIHGLGIAFVSRLVVHKELAAKIIKTVPIKTEEKLQLSRRLSILHSKEQTSSKAVDEFLEKLRLFKL</sequence>
<protein>
    <submittedName>
        <fullName evidence="6">Transcriptional regulator</fullName>
    </submittedName>
</protein>
<dbReference type="Proteomes" id="UP000002892">
    <property type="component" value="Chromosome"/>
</dbReference>
<dbReference type="PRINTS" id="PR00039">
    <property type="entry name" value="HTHLYSR"/>
</dbReference>
<organism evidence="6 7">
    <name type="scientific">Desulfosporosinus acidiphilus (strain DSM 22704 / JCM 16185 / SJ4)</name>
    <dbReference type="NCBI Taxonomy" id="646529"/>
    <lineage>
        <taxon>Bacteria</taxon>
        <taxon>Bacillati</taxon>
        <taxon>Bacillota</taxon>
        <taxon>Clostridia</taxon>
        <taxon>Eubacteriales</taxon>
        <taxon>Desulfitobacteriaceae</taxon>
        <taxon>Desulfosporosinus</taxon>
    </lineage>
</organism>
<evidence type="ECO:0000313" key="6">
    <source>
        <dbReference type="EMBL" id="AFM40877.1"/>
    </source>
</evidence>
<dbReference type="Gene3D" id="1.10.10.10">
    <property type="entry name" value="Winged helix-like DNA-binding domain superfamily/Winged helix DNA-binding domain"/>
    <property type="match status" value="1"/>
</dbReference>
<dbReference type="HOGENOM" id="CLU_039613_6_1_9"/>
<dbReference type="SUPFAM" id="SSF53850">
    <property type="entry name" value="Periplasmic binding protein-like II"/>
    <property type="match status" value="1"/>
</dbReference>
<keyword evidence="7" id="KW-1185">Reference proteome</keyword>
<dbReference type="InterPro" id="IPR036388">
    <property type="entry name" value="WH-like_DNA-bd_sf"/>
</dbReference>
<keyword evidence="3" id="KW-0238">DNA-binding</keyword>
<dbReference type="KEGG" id="dai:Desaci_1900"/>
<dbReference type="SUPFAM" id="SSF46785">
    <property type="entry name" value="Winged helix' DNA-binding domain"/>
    <property type="match status" value="1"/>
</dbReference>
<reference evidence="6 7" key="1">
    <citation type="journal article" date="2012" name="J. Bacteriol.">
        <title>Complete genome sequences of Desulfosporosinus orientis DSM765T, Desulfosporosinus youngiae DSM17734T, Desulfosporosinus meridiei DSM13257T, and Desulfosporosinus acidiphilus DSM22704T.</title>
        <authorList>
            <person name="Pester M."/>
            <person name="Brambilla E."/>
            <person name="Alazard D."/>
            <person name="Rattei T."/>
            <person name="Weinmaier T."/>
            <person name="Han J."/>
            <person name="Lucas S."/>
            <person name="Lapidus A."/>
            <person name="Cheng J.F."/>
            <person name="Goodwin L."/>
            <person name="Pitluck S."/>
            <person name="Peters L."/>
            <person name="Ovchinnikova G."/>
            <person name="Teshima H."/>
            <person name="Detter J.C."/>
            <person name="Han C.S."/>
            <person name="Tapia R."/>
            <person name="Land M.L."/>
            <person name="Hauser L."/>
            <person name="Kyrpides N.C."/>
            <person name="Ivanova N.N."/>
            <person name="Pagani I."/>
            <person name="Huntmann M."/>
            <person name="Wei C.L."/>
            <person name="Davenport K.W."/>
            <person name="Daligault H."/>
            <person name="Chain P.S."/>
            <person name="Chen A."/>
            <person name="Mavromatis K."/>
            <person name="Markowitz V."/>
            <person name="Szeto E."/>
            <person name="Mikhailova N."/>
            <person name="Pati A."/>
            <person name="Wagner M."/>
            <person name="Woyke T."/>
            <person name="Ollivier B."/>
            <person name="Klenk H.P."/>
            <person name="Spring S."/>
            <person name="Loy A."/>
        </authorList>
    </citation>
    <scope>NUCLEOTIDE SEQUENCE [LARGE SCALE GENOMIC DNA]</scope>
    <source>
        <strain evidence="7">DSM 22704 / JCM 16185 / SJ4</strain>
    </source>
</reference>
<dbReference type="RefSeq" id="WP_014826883.1">
    <property type="nucleotide sequence ID" value="NC_018068.1"/>
</dbReference>
<dbReference type="Pfam" id="PF00126">
    <property type="entry name" value="HTH_1"/>
    <property type="match status" value="1"/>
</dbReference>
<evidence type="ECO:0000259" key="5">
    <source>
        <dbReference type="PROSITE" id="PS50931"/>
    </source>
</evidence>
<feature type="domain" description="HTH lysR-type" evidence="5">
    <location>
        <begin position="1"/>
        <end position="58"/>
    </location>
</feature>
<dbReference type="EMBL" id="CP003639">
    <property type="protein sequence ID" value="AFM40877.1"/>
    <property type="molecule type" value="Genomic_DNA"/>
</dbReference>
<dbReference type="AlphaFoldDB" id="I4D503"/>
<evidence type="ECO:0000313" key="7">
    <source>
        <dbReference type="Proteomes" id="UP000002892"/>
    </source>
</evidence>
<accession>I4D503</accession>
<dbReference type="PANTHER" id="PTHR30126:SF39">
    <property type="entry name" value="HTH-TYPE TRANSCRIPTIONAL REGULATOR CYSL"/>
    <property type="match status" value="1"/>
</dbReference>
<dbReference type="PANTHER" id="PTHR30126">
    <property type="entry name" value="HTH-TYPE TRANSCRIPTIONAL REGULATOR"/>
    <property type="match status" value="1"/>
</dbReference>
<dbReference type="GO" id="GO:0003700">
    <property type="term" value="F:DNA-binding transcription factor activity"/>
    <property type="evidence" value="ECO:0007669"/>
    <property type="project" value="InterPro"/>
</dbReference>
<dbReference type="Gene3D" id="3.40.190.290">
    <property type="match status" value="1"/>
</dbReference>